<evidence type="ECO:0000256" key="1">
    <source>
        <dbReference type="ARBA" id="ARBA00010515"/>
    </source>
</evidence>
<dbReference type="PANTHER" id="PTHR48081:SF8">
    <property type="entry name" value="ALPHA_BETA HYDROLASE FOLD-3 DOMAIN-CONTAINING PROTEIN-RELATED"/>
    <property type="match status" value="1"/>
</dbReference>
<dbReference type="PROSITE" id="PS01174">
    <property type="entry name" value="LIPASE_GDXG_SER"/>
    <property type="match status" value="1"/>
</dbReference>
<keyword evidence="6" id="KW-1185">Reference proteome</keyword>
<dbReference type="InterPro" id="IPR029058">
    <property type="entry name" value="AB_hydrolase_fold"/>
</dbReference>
<dbReference type="Pfam" id="PF07859">
    <property type="entry name" value="Abhydrolase_3"/>
    <property type="match status" value="1"/>
</dbReference>
<proteinExistence type="inferred from homology"/>
<comment type="similarity">
    <text evidence="1">Belongs to the 'GDXG' lipolytic enzyme family.</text>
</comment>
<dbReference type="GO" id="GO:0016787">
    <property type="term" value="F:hydrolase activity"/>
    <property type="evidence" value="ECO:0007669"/>
    <property type="project" value="UniProtKB-KW"/>
</dbReference>
<evidence type="ECO:0000256" key="2">
    <source>
        <dbReference type="ARBA" id="ARBA00022801"/>
    </source>
</evidence>
<evidence type="ECO:0000256" key="3">
    <source>
        <dbReference type="PROSITE-ProRule" id="PRU10038"/>
    </source>
</evidence>
<reference evidence="5 6" key="1">
    <citation type="journal article" date="2019" name="Int. J. Syst. Evol. Microbiol.">
        <title>The Global Catalogue of Microorganisms (GCM) 10K type strain sequencing project: providing services to taxonomists for standard genome sequencing and annotation.</title>
        <authorList>
            <consortium name="The Broad Institute Genomics Platform"/>
            <consortium name="The Broad Institute Genome Sequencing Center for Infectious Disease"/>
            <person name="Wu L."/>
            <person name="Ma J."/>
        </authorList>
    </citation>
    <scope>NUCLEOTIDE SEQUENCE [LARGE SCALE GENOMIC DNA]</scope>
    <source>
        <strain evidence="5 6">JCM 16009</strain>
    </source>
</reference>
<protein>
    <submittedName>
        <fullName evidence="5">Alpha/beta hydrolase</fullName>
    </submittedName>
</protein>
<dbReference type="Proteomes" id="UP001500449">
    <property type="component" value="Unassembled WGS sequence"/>
</dbReference>
<dbReference type="InterPro" id="IPR033140">
    <property type="entry name" value="Lipase_GDXG_put_SER_AS"/>
</dbReference>
<dbReference type="SUPFAM" id="SSF53474">
    <property type="entry name" value="alpha/beta-Hydrolases"/>
    <property type="match status" value="1"/>
</dbReference>
<feature type="domain" description="Alpha/beta hydrolase fold-3" evidence="4">
    <location>
        <begin position="77"/>
        <end position="279"/>
    </location>
</feature>
<dbReference type="InterPro" id="IPR013094">
    <property type="entry name" value="AB_hydrolase_3"/>
</dbReference>
<evidence type="ECO:0000259" key="4">
    <source>
        <dbReference type="Pfam" id="PF07859"/>
    </source>
</evidence>
<evidence type="ECO:0000313" key="6">
    <source>
        <dbReference type="Proteomes" id="UP001500449"/>
    </source>
</evidence>
<dbReference type="PANTHER" id="PTHR48081">
    <property type="entry name" value="AB HYDROLASE SUPERFAMILY PROTEIN C4A8.06C"/>
    <property type="match status" value="1"/>
</dbReference>
<organism evidence="5 6">
    <name type="scientific">Pseudonocardia ailaonensis</name>
    <dbReference type="NCBI Taxonomy" id="367279"/>
    <lineage>
        <taxon>Bacteria</taxon>
        <taxon>Bacillati</taxon>
        <taxon>Actinomycetota</taxon>
        <taxon>Actinomycetes</taxon>
        <taxon>Pseudonocardiales</taxon>
        <taxon>Pseudonocardiaceae</taxon>
        <taxon>Pseudonocardia</taxon>
    </lineage>
</organism>
<accession>A0ABN2N479</accession>
<name>A0ABN2N479_9PSEU</name>
<keyword evidence="2 5" id="KW-0378">Hydrolase</keyword>
<feature type="active site" evidence="3">
    <location>
        <position position="151"/>
    </location>
</feature>
<comment type="caution">
    <text evidence="5">The sequence shown here is derived from an EMBL/GenBank/DDBJ whole genome shotgun (WGS) entry which is preliminary data.</text>
</comment>
<gene>
    <name evidence="5" type="ORF">GCM10009836_34870</name>
</gene>
<evidence type="ECO:0000313" key="5">
    <source>
        <dbReference type="EMBL" id="GAA1851886.1"/>
    </source>
</evidence>
<dbReference type="InterPro" id="IPR050300">
    <property type="entry name" value="GDXG_lipolytic_enzyme"/>
</dbReference>
<dbReference type="EMBL" id="BAAAQK010000009">
    <property type="protein sequence ID" value="GAA1851886.1"/>
    <property type="molecule type" value="Genomic_DNA"/>
</dbReference>
<dbReference type="Gene3D" id="3.40.50.1820">
    <property type="entry name" value="alpha/beta hydrolase"/>
    <property type="match status" value="1"/>
</dbReference>
<dbReference type="RefSeq" id="WP_344417859.1">
    <property type="nucleotide sequence ID" value="NZ_BAAAQK010000009.1"/>
</dbReference>
<sequence length="311" mass="33581">MALDDATSQFLSVVAEQGGKPIDRMTPTEARGLGAQLEAMYGPGPQVLNSSDERLPTADGGEFGVRILSVDAPRGVIVYFHGGGWVIGSPDEFDHLGRLLAVRTRCTVVLVDYRLAPEHRYPAAADDSWAALRWVAEQNLADGPLVVAGDSAGGNLAAVVAQRATAEGGPRIDLQVLVYPVTDCDTNTATYVDPDNQLMLSRDAMIWFWDHYVPDPALRTRTNASPLRAEDLTGLPPAVVVTAEHDPLRQEGEAYADRLRAAGVHVESRRFLGQMHGFFSMVNVLPGQQEGLDYVVGEVDRVLSGSAARHQ</sequence>